<dbReference type="Proteomes" id="UP001159428">
    <property type="component" value="Unassembled WGS sequence"/>
</dbReference>
<keyword evidence="2" id="KW-1185">Reference proteome</keyword>
<accession>A0AAU9VNG8</accession>
<evidence type="ECO:0000313" key="2">
    <source>
        <dbReference type="Proteomes" id="UP001159428"/>
    </source>
</evidence>
<gene>
    <name evidence="1" type="ORF">PMEA_00000560</name>
</gene>
<dbReference type="AlphaFoldDB" id="A0AAU9VNG8"/>
<proteinExistence type="predicted"/>
<feature type="non-terminal residue" evidence="1">
    <location>
        <position position="1"/>
    </location>
</feature>
<comment type="caution">
    <text evidence="1">The sequence shown here is derived from an EMBL/GenBank/DDBJ whole genome shotgun (WGS) entry which is preliminary data.</text>
</comment>
<organism evidence="1 2">
    <name type="scientific">Pocillopora meandrina</name>
    <dbReference type="NCBI Taxonomy" id="46732"/>
    <lineage>
        <taxon>Eukaryota</taxon>
        <taxon>Metazoa</taxon>
        <taxon>Cnidaria</taxon>
        <taxon>Anthozoa</taxon>
        <taxon>Hexacorallia</taxon>
        <taxon>Scleractinia</taxon>
        <taxon>Astrocoeniina</taxon>
        <taxon>Pocilloporidae</taxon>
        <taxon>Pocillopora</taxon>
    </lineage>
</organism>
<protein>
    <submittedName>
        <fullName evidence="1">Uncharacterized protein</fullName>
    </submittedName>
</protein>
<dbReference type="EMBL" id="CALNXJ010000001">
    <property type="protein sequence ID" value="CAH3031751.1"/>
    <property type="molecule type" value="Genomic_DNA"/>
</dbReference>
<name>A0AAU9VNG8_9CNID</name>
<reference evidence="1 2" key="1">
    <citation type="submission" date="2022-05" db="EMBL/GenBank/DDBJ databases">
        <authorList>
            <consortium name="Genoscope - CEA"/>
            <person name="William W."/>
        </authorList>
    </citation>
    <scope>NUCLEOTIDE SEQUENCE [LARGE SCALE GENOMIC DNA]</scope>
</reference>
<evidence type="ECO:0000313" key="1">
    <source>
        <dbReference type="EMBL" id="CAH3031751.1"/>
    </source>
</evidence>
<sequence>IVRDQDDRTILTKSCSKKAGKAKQTEKQLVTGLEELKAVNQEQWHRERCFSSCHERGTKGIEPQTFGFRAPMLYHLAIETPR</sequence>